<evidence type="ECO:0000313" key="4">
    <source>
        <dbReference type="Proteomes" id="UP000266841"/>
    </source>
</evidence>
<feature type="transmembrane region" description="Helical" evidence="2">
    <location>
        <begin position="993"/>
        <end position="1014"/>
    </location>
</feature>
<feature type="compositionally biased region" description="Basic and acidic residues" evidence="1">
    <location>
        <begin position="1"/>
        <end position="18"/>
    </location>
</feature>
<feature type="transmembrane region" description="Helical" evidence="2">
    <location>
        <begin position="784"/>
        <end position="807"/>
    </location>
</feature>
<feature type="transmembrane region" description="Helical" evidence="2">
    <location>
        <begin position="400"/>
        <end position="418"/>
    </location>
</feature>
<comment type="caution">
    <text evidence="3">The sequence shown here is derived from an EMBL/GenBank/DDBJ whole genome shotgun (WGS) entry which is preliminary data.</text>
</comment>
<protein>
    <recommendedName>
        <fullName evidence="5">No exine formation 1</fullName>
    </recommendedName>
</protein>
<dbReference type="eggNOG" id="ENOG502TJTN">
    <property type="taxonomic scope" value="Eukaryota"/>
</dbReference>
<feature type="transmembrane region" description="Helical" evidence="2">
    <location>
        <begin position="1185"/>
        <end position="1217"/>
    </location>
</feature>
<feature type="transmembrane region" description="Helical" evidence="2">
    <location>
        <begin position="521"/>
        <end position="542"/>
    </location>
</feature>
<keyword evidence="2" id="KW-1133">Transmembrane helix</keyword>
<feature type="transmembrane region" description="Helical" evidence="2">
    <location>
        <begin position="827"/>
        <end position="844"/>
    </location>
</feature>
<feature type="transmembrane region" description="Helical" evidence="2">
    <location>
        <begin position="66"/>
        <end position="85"/>
    </location>
</feature>
<keyword evidence="2" id="KW-0812">Transmembrane</keyword>
<feature type="transmembrane region" description="Helical" evidence="2">
    <location>
        <begin position="708"/>
        <end position="728"/>
    </location>
</feature>
<feature type="transmembrane region" description="Helical" evidence="2">
    <location>
        <begin position="137"/>
        <end position="157"/>
    </location>
</feature>
<evidence type="ECO:0000313" key="3">
    <source>
        <dbReference type="EMBL" id="EJK59333.1"/>
    </source>
</evidence>
<dbReference type="OrthoDB" id="47619at2759"/>
<name>K0RZS2_THAOC</name>
<reference evidence="3 4" key="1">
    <citation type="journal article" date="2012" name="Genome Biol.">
        <title>Genome and low-iron response of an oceanic diatom adapted to chronic iron limitation.</title>
        <authorList>
            <person name="Lommer M."/>
            <person name="Specht M."/>
            <person name="Roy A.S."/>
            <person name="Kraemer L."/>
            <person name="Andreson R."/>
            <person name="Gutowska M.A."/>
            <person name="Wolf J."/>
            <person name="Bergner S.V."/>
            <person name="Schilhabel M.B."/>
            <person name="Klostermeier U.C."/>
            <person name="Beiko R.G."/>
            <person name="Rosenstiel P."/>
            <person name="Hippler M."/>
            <person name="Laroche J."/>
        </authorList>
    </citation>
    <scope>NUCLEOTIDE SEQUENCE [LARGE SCALE GENOMIC DNA]</scope>
    <source>
        <strain evidence="3 4">CCMP1005</strain>
    </source>
</reference>
<dbReference type="AlphaFoldDB" id="K0RZS2"/>
<evidence type="ECO:0000256" key="1">
    <source>
        <dbReference type="SAM" id="MobiDB-lite"/>
    </source>
</evidence>
<dbReference type="Proteomes" id="UP000266841">
    <property type="component" value="Unassembled WGS sequence"/>
</dbReference>
<feature type="non-terminal residue" evidence="3">
    <location>
        <position position="1"/>
    </location>
</feature>
<feature type="region of interest" description="Disordered" evidence="1">
    <location>
        <begin position="1"/>
        <end position="24"/>
    </location>
</feature>
<feature type="compositionally biased region" description="Low complexity" evidence="1">
    <location>
        <begin position="1035"/>
        <end position="1047"/>
    </location>
</feature>
<evidence type="ECO:0000256" key="2">
    <source>
        <dbReference type="SAM" id="Phobius"/>
    </source>
</evidence>
<feature type="transmembrane region" description="Helical" evidence="2">
    <location>
        <begin position="595"/>
        <end position="615"/>
    </location>
</feature>
<feature type="transmembrane region" description="Helical" evidence="2">
    <location>
        <begin position="177"/>
        <end position="195"/>
    </location>
</feature>
<feature type="transmembrane region" description="Helical" evidence="2">
    <location>
        <begin position="105"/>
        <end position="125"/>
    </location>
</feature>
<gene>
    <name evidence="3" type="ORF">THAOC_20465</name>
</gene>
<feature type="transmembrane region" description="Helical" evidence="2">
    <location>
        <begin position="931"/>
        <end position="953"/>
    </location>
</feature>
<feature type="transmembrane region" description="Helical" evidence="2">
    <location>
        <begin position="481"/>
        <end position="501"/>
    </location>
</feature>
<feature type="transmembrane region" description="Helical" evidence="2">
    <location>
        <begin position="1145"/>
        <end position="1165"/>
    </location>
</feature>
<feature type="transmembrane region" description="Helical" evidence="2">
    <location>
        <begin position="554"/>
        <end position="575"/>
    </location>
</feature>
<feature type="transmembrane region" description="Helical" evidence="2">
    <location>
        <begin position="891"/>
        <end position="919"/>
    </location>
</feature>
<sequence length="1223" mass="128738">GPEEERKDNAVPEPRTADPRGPLPVPHVAVPVAPPDVPLPRAWRSYCLDLAGGSGRGQGGGRGGRATLAAVWLSVAVQCAVLAAVEVTRGEYNASGNLPLLVGGLASDFLLLFDAAACATVRFGWLPVRMPRAARCLEAAAYSTLPLVAAATVARAFAGASWGYNGGTGGLDGDTRAILTCHLLAVLLAAGIGLVGSAKSEVLGGGDDEGDIRRAASAAALGIGSEEEDKYRKEPSQSNMAVPAASGRRLSCALILLPPLVHVATFRARLESPSTCTLDDVLDLVLIATLPLVYHHVLASCGFLHGGWRRSLPLFLRLGTGPADGRTVGGSVLPAATALVAAVSFEFRYLVPLCARVSYIIHGHDGSEFRRRPFSCLSLQFFTAFLLSNRIPQVVSPGRAVSFLTASTVLGYASAWFYGRGGADGSDRLLGEYHEDAFQLLLSSSAVCLGLSCGFGVAFLPVPVLLAVSAALWIITRQLRWAFLTIFVMFTVGSILAAYRLTFLTELVEIVPGAKIVLKRFAELAMYASFWLVLVVGLVHRAPGGYGEEVMRRYDVTGVCLAIYGLMLVTMEFALLKEPMPLYSRDNYEVGRVAVYSPALAYSTSFIVAAVAWRLRSQRTIGEATSLVTTSTAAAKALAVLIEFSPTTPNGTLASLTLRWAIGALVLVTVGAPFLLKPVYVKTSTARKSLLGPTGKPTALPKNASSIVVLYCGVLLPAAIVSSVKLVIEPLVSILTGESSAYGYVPPKFSEVAGYSISLWGVSVLLMINHFLPSGGAEHWRKISALTFVVGVFLSFSAPVVPGAPAAETNVFQAVAGVGSDEEEASLGGWGLVAAFLAVLLALVGPLELRDMTNLTGRKDTGQLLRLMIFGLAFGCGLAWFVTMQSMSRDIFIPIFVTTFSCMAMATLGTVAAVMGYFLPLNEFAEAEQIANVWTGVCFPVFFIISSVSLSAQAHSFGIGGWASTYLSVCGLFAGAFCVTVRMREEKNSTTRGYGNMSCVISWLCANAVVYGRYGVAGVGIVGKSSLTGAQGEASSSRSSYSSSSSRSKSHGLVLPKLTRSNWFAPSLIGIMAMFFACSLYAVLLRGSALAKLGFLVEPSEHASKHSAVPNYAGGKMDEVAKLAKKSVVHTKTLASASKLRESGVWTASSVLGPAMNLVGLAATIPSNVGLARHSWRGSPPSKGLAFLALLLNILAIIFCRGVPSTLALALIGLVGVSSNSRH</sequence>
<feature type="transmembrane region" description="Helical" evidence="2">
    <location>
        <begin position="658"/>
        <end position="680"/>
    </location>
</feature>
<organism evidence="3 4">
    <name type="scientific">Thalassiosira oceanica</name>
    <name type="common">Marine diatom</name>
    <dbReference type="NCBI Taxonomy" id="159749"/>
    <lineage>
        <taxon>Eukaryota</taxon>
        <taxon>Sar</taxon>
        <taxon>Stramenopiles</taxon>
        <taxon>Ochrophyta</taxon>
        <taxon>Bacillariophyta</taxon>
        <taxon>Coscinodiscophyceae</taxon>
        <taxon>Thalassiosirophycidae</taxon>
        <taxon>Thalassiosirales</taxon>
        <taxon>Thalassiosiraceae</taxon>
        <taxon>Thalassiosira</taxon>
    </lineage>
</organism>
<dbReference type="EMBL" id="AGNL01023103">
    <property type="protein sequence ID" value="EJK59333.1"/>
    <property type="molecule type" value="Genomic_DNA"/>
</dbReference>
<dbReference type="OMA" id="VISWLCA"/>
<keyword evidence="4" id="KW-1185">Reference proteome</keyword>
<accession>K0RZS2</accession>
<feature type="transmembrane region" description="Helical" evidence="2">
    <location>
        <begin position="752"/>
        <end position="772"/>
    </location>
</feature>
<keyword evidence="2" id="KW-0472">Membrane</keyword>
<feature type="transmembrane region" description="Helical" evidence="2">
    <location>
        <begin position="1063"/>
        <end position="1084"/>
    </location>
</feature>
<feature type="transmembrane region" description="Helical" evidence="2">
    <location>
        <begin position="864"/>
        <end position="885"/>
    </location>
</feature>
<feature type="region of interest" description="Disordered" evidence="1">
    <location>
        <begin position="1027"/>
        <end position="1050"/>
    </location>
</feature>
<feature type="transmembrane region" description="Helical" evidence="2">
    <location>
        <begin position="627"/>
        <end position="646"/>
    </location>
</feature>
<proteinExistence type="predicted"/>
<feature type="transmembrane region" description="Helical" evidence="2">
    <location>
        <begin position="959"/>
        <end position="981"/>
    </location>
</feature>
<evidence type="ECO:0008006" key="5">
    <source>
        <dbReference type="Google" id="ProtNLM"/>
    </source>
</evidence>
<feature type="transmembrane region" description="Helical" evidence="2">
    <location>
        <begin position="438"/>
        <end position="469"/>
    </location>
</feature>